<evidence type="ECO:0000313" key="3">
    <source>
        <dbReference type="Proteomes" id="UP000283210"/>
    </source>
</evidence>
<sequence>MMQGQKPASLERLLPVSTVSFLFLYFSFPHYEKLHVGLRRFENKNYFLSHRPCFHFQITICGNLLQIGSLCVDMQRMQFGVIQQWDNIDARRERVPKSLIYLNEDPTLSSRNILPLPLKMTSWKALQPRSAVSEETGFKSQRMVALLLKEFKSGPTSGVSWIHIDLRTGSQFSRGSQVHF</sequence>
<organism evidence="2 3">
    <name type="scientific">Oryzias javanicus</name>
    <name type="common">Javanese ricefish</name>
    <name type="synonym">Aplocheilus javanicus</name>
    <dbReference type="NCBI Taxonomy" id="123683"/>
    <lineage>
        <taxon>Eukaryota</taxon>
        <taxon>Metazoa</taxon>
        <taxon>Chordata</taxon>
        <taxon>Craniata</taxon>
        <taxon>Vertebrata</taxon>
        <taxon>Euteleostomi</taxon>
        <taxon>Actinopterygii</taxon>
        <taxon>Neopterygii</taxon>
        <taxon>Teleostei</taxon>
        <taxon>Neoteleostei</taxon>
        <taxon>Acanthomorphata</taxon>
        <taxon>Ovalentaria</taxon>
        <taxon>Atherinomorphae</taxon>
        <taxon>Beloniformes</taxon>
        <taxon>Adrianichthyidae</taxon>
        <taxon>Oryziinae</taxon>
        <taxon>Oryzias</taxon>
    </lineage>
</organism>
<gene>
    <name evidence="2" type="ORF">OJAV_G00135470</name>
</gene>
<accession>A0A437CLC4</accession>
<evidence type="ECO:0000313" key="2">
    <source>
        <dbReference type="EMBL" id="RVE63347.1"/>
    </source>
</evidence>
<dbReference type="EMBL" id="CM012450">
    <property type="protein sequence ID" value="RVE63347.1"/>
    <property type="molecule type" value="Genomic_DNA"/>
</dbReference>
<reference evidence="2 3" key="1">
    <citation type="submission" date="2018-11" db="EMBL/GenBank/DDBJ databases">
        <authorList>
            <person name="Lopez-Roques C."/>
            <person name="Donnadieu C."/>
            <person name="Bouchez O."/>
            <person name="Klopp C."/>
            <person name="Cabau C."/>
            <person name="Zahm M."/>
        </authorList>
    </citation>
    <scope>NUCLEOTIDE SEQUENCE [LARGE SCALE GENOMIC DNA]</scope>
    <source>
        <strain evidence="2">RS831</strain>
        <tissue evidence="2">Whole body</tissue>
    </source>
</reference>
<keyword evidence="1" id="KW-1133">Transmembrane helix</keyword>
<feature type="transmembrane region" description="Helical" evidence="1">
    <location>
        <begin position="12"/>
        <end position="31"/>
    </location>
</feature>
<keyword evidence="1" id="KW-0812">Transmembrane</keyword>
<keyword evidence="1" id="KW-0472">Membrane</keyword>
<evidence type="ECO:0000256" key="1">
    <source>
        <dbReference type="SAM" id="Phobius"/>
    </source>
</evidence>
<dbReference type="AlphaFoldDB" id="A0A437CLC4"/>
<reference evidence="2 3" key="2">
    <citation type="submission" date="2019-01" db="EMBL/GenBank/DDBJ databases">
        <title>A chromosome length genome reference of the Java medaka (oryzias javanicus).</title>
        <authorList>
            <person name="Herpin A."/>
            <person name="Takehana Y."/>
            <person name="Naruse K."/>
            <person name="Ansai S."/>
            <person name="Kawaguchi M."/>
        </authorList>
    </citation>
    <scope>NUCLEOTIDE SEQUENCE [LARGE SCALE GENOMIC DNA]</scope>
    <source>
        <strain evidence="2">RS831</strain>
        <tissue evidence="2">Whole body</tissue>
    </source>
</reference>
<name>A0A437CLC4_ORYJA</name>
<keyword evidence="3" id="KW-1185">Reference proteome</keyword>
<protein>
    <submittedName>
        <fullName evidence="2">Uncharacterized protein</fullName>
    </submittedName>
</protein>
<proteinExistence type="predicted"/>
<dbReference type="Proteomes" id="UP000283210">
    <property type="component" value="Chromosome 14"/>
</dbReference>